<accession>A0A1F7IFJ6</accession>
<dbReference type="PANTHER" id="PTHR39087">
    <property type="entry name" value="UPF0104 MEMBRANE PROTEIN MJ1595"/>
    <property type="match status" value="1"/>
</dbReference>
<evidence type="ECO:0000256" key="1">
    <source>
        <dbReference type="ARBA" id="ARBA00004651"/>
    </source>
</evidence>
<evidence type="ECO:0000313" key="8">
    <source>
        <dbReference type="Proteomes" id="UP000179270"/>
    </source>
</evidence>
<feature type="transmembrane region" description="Helical" evidence="6">
    <location>
        <begin position="249"/>
        <end position="270"/>
    </location>
</feature>
<feature type="transmembrane region" description="Helical" evidence="6">
    <location>
        <begin position="50"/>
        <end position="68"/>
    </location>
</feature>
<keyword evidence="3 6" id="KW-0812">Transmembrane</keyword>
<feature type="transmembrane region" description="Helical" evidence="6">
    <location>
        <begin position="20"/>
        <end position="38"/>
    </location>
</feature>
<comment type="subcellular location">
    <subcellularLocation>
        <location evidence="1">Cell membrane</location>
        <topology evidence="1">Multi-pass membrane protein</topology>
    </subcellularLocation>
</comment>
<name>A0A1F7IFJ6_9BACT</name>
<evidence type="ECO:0000256" key="2">
    <source>
        <dbReference type="ARBA" id="ARBA00022475"/>
    </source>
</evidence>
<keyword evidence="4 6" id="KW-1133">Transmembrane helix</keyword>
<keyword evidence="2" id="KW-1003">Cell membrane</keyword>
<dbReference type="NCBIfam" id="TIGR00374">
    <property type="entry name" value="flippase-like domain"/>
    <property type="match status" value="1"/>
</dbReference>
<dbReference type="Pfam" id="PF03706">
    <property type="entry name" value="LPG_synthase_TM"/>
    <property type="match status" value="1"/>
</dbReference>
<feature type="transmembrane region" description="Helical" evidence="6">
    <location>
        <begin position="158"/>
        <end position="175"/>
    </location>
</feature>
<feature type="transmembrane region" description="Helical" evidence="6">
    <location>
        <begin position="282"/>
        <end position="301"/>
    </location>
</feature>
<dbReference type="AlphaFoldDB" id="A0A1F7IFJ6"/>
<keyword evidence="5 6" id="KW-0472">Membrane</keyword>
<evidence type="ECO:0008006" key="9">
    <source>
        <dbReference type="Google" id="ProtNLM"/>
    </source>
</evidence>
<dbReference type="PANTHER" id="PTHR39087:SF2">
    <property type="entry name" value="UPF0104 MEMBRANE PROTEIN MJ1595"/>
    <property type="match status" value="1"/>
</dbReference>
<dbReference type="STRING" id="1802055.A3A74_05015"/>
<evidence type="ECO:0000256" key="4">
    <source>
        <dbReference type="ARBA" id="ARBA00022989"/>
    </source>
</evidence>
<reference evidence="7 8" key="1">
    <citation type="journal article" date="2016" name="Nat. Commun.">
        <title>Thousands of microbial genomes shed light on interconnected biogeochemical processes in an aquifer system.</title>
        <authorList>
            <person name="Anantharaman K."/>
            <person name="Brown C.T."/>
            <person name="Hug L.A."/>
            <person name="Sharon I."/>
            <person name="Castelle C.J."/>
            <person name="Probst A.J."/>
            <person name="Thomas B.C."/>
            <person name="Singh A."/>
            <person name="Wilkins M.J."/>
            <person name="Karaoz U."/>
            <person name="Brodie E.L."/>
            <person name="Williams K.H."/>
            <person name="Hubbard S.S."/>
            <person name="Banfield J.F."/>
        </authorList>
    </citation>
    <scope>NUCLEOTIDE SEQUENCE [LARGE SCALE GENOMIC DNA]</scope>
</reference>
<organism evidence="7 8">
    <name type="scientific">Candidatus Roizmanbacteria bacterium RIFCSPLOWO2_01_FULL_35_13</name>
    <dbReference type="NCBI Taxonomy" id="1802055"/>
    <lineage>
        <taxon>Bacteria</taxon>
        <taxon>Candidatus Roizmaniibacteriota</taxon>
    </lineage>
</organism>
<evidence type="ECO:0000256" key="6">
    <source>
        <dbReference type="SAM" id="Phobius"/>
    </source>
</evidence>
<feature type="transmembrane region" description="Helical" evidence="6">
    <location>
        <begin position="215"/>
        <end position="237"/>
    </location>
</feature>
<proteinExistence type="predicted"/>
<dbReference type="Proteomes" id="UP000179270">
    <property type="component" value="Unassembled WGS sequence"/>
</dbReference>
<dbReference type="EMBL" id="MGAF01000011">
    <property type="protein sequence ID" value="OGK42100.1"/>
    <property type="molecule type" value="Genomic_DNA"/>
</dbReference>
<comment type="caution">
    <text evidence="7">The sequence shown here is derived from an EMBL/GenBank/DDBJ whole genome shotgun (WGS) entry which is preliminary data.</text>
</comment>
<sequence>MFNKLKKNIDFDPIKQEKKILLIFTLGLLLYAAMVLFGDAKKIIKISFSFNWSVVIILLLFSFLNYVIRFIRWHYFLTQLSIKISVNKSFRIFLSGLSMTVTPGKMGEIVKAYLIKKETGNSFAQMVPLLITERLTDGIGMLILALGGIYYFKQSILFFLFSFAIIIIFFLFVYYKKYTLKFIKKFENRFGHIKILDFFITFFEHSEKLLRFKQISAGILLSIIAWSLEGISLFLLIVNFGNFWDWKSLFYSLFIFSFSSIAGFLALIPGGIGVAEGSITSLLKLFFQIELSQAIFITLIFRFVTLWFGVFIGLINLFISLANLRFNRLKNEKI</sequence>
<gene>
    <name evidence="7" type="ORF">A3A74_05015</name>
</gene>
<protein>
    <recommendedName>
        <fullName evidence="9">TIGR00374 family protein</fullName>
    </recommendedName>
</protein>
<feature type="transmembrane region" description="Helical" evidence="6">
    <location>
        <begin position="135"/>
        <end position="152"/>
    </location>
</feature>
<evidence type="ECO:0000256" key="3">
    <source>
        <dbReference type="ARBA" id="ARBA00022692"/>
    </source>
</evidence>
<evidence type="ECO:0000256" key="5">
    <source>
        <dbReference type="ARBA" id="ARBA00023136"/>
    </source>
</evidence>
<feature type="transmembrane region" description="Helical" evidence="6">
    <location>
        <begin position="307"/>
        <end position="326"/>
    </location>
</feature>
<dbReference type="InterPro" id="IPR022791">
    <property type="entry name" value="L-PG_synthase/AglD"/>
</dbReference>
<dbReference type="GO" id="GO:0005886">
    <property type="term" value="C:plasma membrane"/>
    <property type="evidence" value="ECO:0007669"/>
    <property type="project" value="UniProtKB-SubCell"/>
</dbReference>
<evidence type="ECO:0000313" key="7">
    <source>
        <dbReference type="EMBL" id="OGK42100.1"/>
    </source>
</evidence>